<dbReference type="OrthoDB" id="8191652at2759"/>
<keyword evidence="2" id="KW-1133">Transmembrane helix</keyword>
<protein>
    <submittedName>
        <fullName evidence="3">Uncharacterized protein</fullName>
    </submittedName>
</protein>
<evidence type="ECO:0000256" key="2">
    <source>
        <dbReference type="SAM" id="Phobius"/>
    </source>
</evidence>
<evidence type="ECO:0000313" key="4">
    <source>
        <dbReference type="Proteomes" id="UP000792457"/>
    </source>
</evidence>
<dbReference type="PANTHER" id="PTHR10760:SF2">
    <property type="entry name" value="LD13476P-RELATED"/>
    <property type="match status" value="1"/>
</dbReference>
<gene>
    <name evidence="3" type="ORF">J437_LFUL008423</name>
</gene>
<dbReference type="PANTHER" id="PTHR10760">
    <property type="entry name" value="TORSIN"/>
    <property type="match status" value="1"/>
</dbReference>
<dbReference type="Proteomes" id="UP000792457">
    <property type="component" value="Unassembled WGS sequence"/>
</dbReference>
<keyword evidence="2" id="KW-0812">Transmembrane</keyword>
<accession>A0A8K0NUI3</accession>
<dbReference type="EMBL" id="KZ308133">
    <property type="protein sequence ID" value="KAG8222426.1"/>
    <property type="molecule type" value="Genomic_DNA"/>
</dbReference>
<evidence type="ECO:0000256" key="1">
    <source>
        <dbReference type="ARBA" id="ARBA00006235"/>
    </source>
</evidence>
<comment type="caution">
    <text evidence="3">The sequence shown here is derived from an EMBL/GenBank/DDBJ whole genome shotgun (WGS) entry which is preliminary data.</text>
</comment>
<proteinExistence type="inferred from homology"/>
<dbReference type="Pfam" id="PF06309">
    <property type="entry name" value="Torsin"/>
    <property type="match status" value="1"/>
</dbReference>
<dbReference type="InterPro" id="IPR010448">
    <property type="entry name" value="Torsin"/>
</dbReference>
<organism evidence="3 4">
    <name type="scientific">Ladona fulva</name>
    <name type="common">Scarce chaser dragonfly</name>
    <name type="synonym">Libellula fulva</name>
    <dbReference type="NCBI Taxonomy" id="123851"/>
    <lineage>
        <taxon>Eukaryota</taxon>
        <taxon>Metazoa</taxon>
        <taxon>Ecdysozoa</taxon>
        <taxon>Arthropoda</taxon>
        <taxon>Hexapoda</taxon>
        <taxon>Insecta</taxon>
        <taxon>Pterygota</taxon>
        <taxon>Palaeoptera</taxon>
        <taxon>Odonata</taxon>
        <taxon>Epiprocta</taxon>
        <taxon>Anisoptera</taxon>
        <taxon>Libelluloidea</taxon>
        <taxon>Libellulidae</taxon>
        <taxon>Ladona</taxon>
    </lineage>
</organism>
<comment type="similarity">
    <text evidence="1">Belongs to the ClpA/ClpB family. Torsin subfamily.</text>
</comment>
<dbReference type="InterPro" id="IPR027417">
    <property type="entry name" value="P-loop_NTPase"/>
</dbReference>
<dbReference type="GO" id="GO:0005737">
    <property type="term" value="C:cytoplasm"/>
    <property type="evidence" value="ECO:0007669"/>
    <property type="project" value="UniProtKB-ARBA"/>
</dbReference>
<dbReference type="GO" id="GO:0016887">
    <property type="term" value="F:ATP hydrolysis activity"/>
    <property type="evidence" value="ECO:0007669"/>
    <property type="project" value="InterPro"/>
</dbReference>
<dbReference type="SUPFAM" id="SSF52540">
    <property type="entry name" value="P-loop containing nucleoside triphosphate hydrolases"/>
    <property type="match status" value="1"/>
</dbReference>
<evidence type="ECO:0000313" key="3">
    <source>
        <dbReference type="EMBL" id="KAG8222426.1"/>
    </source>
</evidence>
<name>A0A8K0NUI3_LADFU</name>
<keyword evidence="4" id="KW-1185">Reference proteome</keyword>
<reference evidence="3" key="1">
    <citation type="submission" date="2013-04" db="EMBL/GenBank/DDBJ databases">
        <authorList>
            <person name="Qu J."/>
            <person name="Murali S.C."/>
            <person name="Bandaranaike D."/>
            <person name="Bellair M."/>
            <person name="Blankenburg K."/>
            <person name="Chao H."/>
            <person name="Dinh H."/>
            <person name="Doddapaneni H."/>
            <person name="Downs B."/>
            <person name="Dugan-Rocha S."/>
            <person name="Elkadiri S."/>
            <person name="Gnanaolivu R.D."/>
            <person name="Hernandez B."/>
            <person name="Javaid M."/>
            <person name="Jayaseelan J.C."/>
            <person name="Lee S."/>
            <person name="Li M."/>
            <person name="Ming W."/>
            <person name="Munidasa M."/>
            <person name="Muniz J."/>
            <person name="Nguyen L."/>
            <person name="Ongeri F."/>
            <person name="Osuji N."/>
            <person name="Pu L.-L."/>
            <person name="Puazo M."/>
            <person name="Qu C."/>
            <person name="Quiroz J."/>
            <person name="Raj R."/>
            <person name="Weissenberger G."/>
            <person name="Xin Y."/>
            <person name="Zou X."/>
            <person name="Han Y."/>
            <person name="Richards S."/>
            <person name="Worley K."/>
            <person name="Muzny D."/>
            <person name="Gibbs R."/>
        </authorList>
    </citation>
    <scope>NUCLEOTIDE SEQUENCE</scope>
    <source>
        <strain evidence="3">Sampled in the wild</strain>
    </source>
</reference>
<dbReference type="GO" id="GO:0012505">
    <property type="term" value="C:endomembrane system"/>
    <property type="evidence" value="ECO:0007669"/>
    <property type="project" value="UniProtKB-ARBA"/>
</dbReference>
<dbReference type="Gene3D" id="3.40.50.300">
    <property type="entry name" value="P-loop containing nucleotide triphosphate hydrolases"/>
    <property type="match status" value="1"/>
</dbReference>
<feature type="transmembrane region" description="Helical" evidence="2">
    <location>
        <begin position="198"/>
        <end position="219"/>
    </location>
</feature>
<dbReference type="AlphaFoldDB" id="A0A8K0NUI3"/>
<dbReference type="GO" id="GO:0005524">
    <property type="term" value="F:ATP binding"/>
    <property type="evidence" value="ECO:0007669"/>
    <property type="project" value="InterPro"/>
</dbReference>
<reference evidence="3" key="2">
    <citation type="submission" date="2017-10" db="EMBL/GenBank/DDBJ databases">
        <title>Ladona fulva Genome sequencing and assembly.</title>
        <authorList>
            <person name="Murali S."/>
            <person name="Richards S."/>
            <person name="Bandaranaike D."/>
            <person name="Bellair M."/>
            <person name="Blankenburg K."/>
            <person name="Chao H."/>
            <person name="Dinh H."/>
            <person name="Doddapaneni H."/>
            <person name="Dugan-Rocha S."/>
            <person name="Elkadiri S."/>
            <person name="Gnanaolivu R."/>
            <person name="Hernandez B."/>
            <person name="Skinner E."/>
            <person name="Javaid M."/>
            <person name="Lee S."/>
            <person name="Li M."/>
            <person name="Ming W."/>
            <person name="Munidasa M."/>
            <person name="Muniz J."/>
            <person name="Nguyen L."/>
            <person name="Hughes D."/>
            <person name="Osuji N."/>
            <person name="Pu L.-L."/>
            <person name="Puazo M."/>
            <person name="Qu C."/>
            <person name="Quiroz J."/>
            <person name="Raj R."/>
            <person name="Weissenberger G."/>
            <person name="Xin Y."/>
            <person name="Zou X."/>
            <person name="Han Y."/>
            <person name="Worley K."/>
            <person name="Muzny D."/>
            <person name="Gibbs R."/>
        </authorList>
    </citation>
    <scope>NUCLEOTIDE SEQUENCE</scope>
    <source>
        <strain evidence="3">Sampled in the wild</strain>
    </source>
</reference>
<sequence length="483" mass="54368">MENYMVGSGVSKGYPMEVDSTSQETIVTDSNILLNKELLPVVKSAEYSGWTASSRSPSLPILTGGIFKWNQGKSVGGKDLQSYDHKKSPSVALNRSISYEQCYLAGDCTELSDPYVKVCKVEQKLEYYSPKKWKRTLVVETLTYNQEADRSTSNDQCTKTLSSKEGEKKVSGLKLRNVVCPVKARPCSKNDNIINNTFFKFLFFMAIPVFLIFSSALIFRSSLRSRQCEGQLDLENIEITLSRELFGQNLALTSFLDALKEIFLLNDGENNSTMSVIVFIGGTGVGKSYMASIVNELYPENWMQIYLNAQVDLLLKDSKAKALKEIVNKLSDCGTNLIIIDDAADFILSHSTKNKENFMEQLYFTAHNTSKKILLMLMLNDKRGENFWNNKIQLSQHVGETIHLLKGLGDIQTYTIQFTPLCREDIVKCIRKSLEKEGIGVLDEEISELLEKEPSASFPNGCKGIYKYVHELSIKNRSENIHG</sequence>
<keyword evidence="2" id="KW-0472">Membrane</keyword>